<evidence type="ECO:0000259" key="1">
    <source>
        <dbReference type="PROSITE" id="PS50858"/>
    </source>
</evidence>
<dbReference type="GO" id="GO:0005794">
    <property type="term" value="C:Golgi apparatus"/>
    <property type="evidence" value="ECO:0007669"/>
    <property type="project" value="TreeGrafter"/>
</dbReference>
<dbReference type="Proteomes" id="UP000663870">
    <property type="component" value="Unassembled WGS sequence"/>
</dbReference>
<dbReference type="SUPFAM" id="SSF140383">
    <property type="entry name" value="BSD domain-like"/>
    <property type="match status" value="1"/>
</dbReference>
<organism evidence="2 3">
    <name type="scientific">Rotaria sordida</name>
    <dbReference type="NCBI Taxonomy" id="392033"/>
    <lineage>
        <taxon>Eukaryota</taxon>
        <taxon>Metazoa</taxon>
        <taxon>Spiralia</taxon>
        <taxon>Gnathifera</taxon>
        <taxon>Rotifera</taxon>
        <taxon>Eurotatoria</taxon>
        <taxon>Bdelloidea</taxon>
        <taxon>Philodinida</taxon>
        <taxon>Philodinidae</taxon>
        <taxon>Rotaria</taxon>
    </lineage>
</organism>
<gene>
    <name evidence="2" type="ORF">JXQ802_LOCUS31368</name>
</gene>
<dbReference type="EMBL" id="CAJNOL010001324">
    <property type="protein sequence ID" value="CAF1336973.1"/>
    <property type="molecule type" value="Genomic_DNA"/>
</dbReference>
<feature type="domain" description="BSD" evidence="1">
    <location>
        <begin position="179"/>
        <end position="219"/>
    </location>
</feature>
<dbReference type="Gene3D" id="1.10.3970.10">
    <property type="entry name" value="BSD domain"/>
    <property type="match status" value="1"/>
</dbReference>
<dbReference type="PROSITE" id="PS50858">
    <property type="entry name" value="BSD"/>
    <property type="match status" value="1"/>
</dbReference>
<dbReference type="GO" id="GO:0038203">
    <property type="term" value="P:TORC2 signaling"/>
    <property type="evidence" value="ECO:0007669"/>
    <property type="project" value="TreeGrafter"/>
</dbReference>
<dbReference type="SMART" id="SM00751">
    <property type="entry name" value="BSD"/>
    <property type="match status" value="1"/>
</dbReference>
<dbReference type="InterPro" id="IPR035925">
    <property type="entry name" value="BSD_dom_sf"/>
</dbReference>
<dbReference type="GO" id="GO:0048172">
    <property type="term" value="P:regulation of short-term neuronal synaptic plasticity"/>
    <property type="evidence" value="ECO:0007669"/>
    <property type="project" value="TreeGrafter"/>
</dbReference>
<keyword evidence="3" id="KW-1185">Reference proteome</keyword>
<name>A0A815GAZ1_9BILA</name>
<dbReference type="InterPro" id="IPR051494">
    <property type="entry name" value="BSD_domain-containing"/>
</dbReference>
<evidence type="ECO:0000313" key="2">
    <source>
        <dbReference type="EMBL" id="CAF1336973.1"/>
    </source>
</evidence>
<evidence type="ECO:0000313" key="3">
    <source>
        <dbReference type="Proteomes" id="UP000663870"/>
    </source>
</evidence>
<dbReference type="AlphaFoldDB" id="A0A815GAZ1"/>
<protein>
    <recommendedName>
        <fullName evidence="1">BSD domain-containing protein</fullName>
    </recommendedName>
</protein>
<dbReference type="GO" id="GO:0045202">
    <property type="term" value="C:synapse"/>
    <property type="evidence" value="ECO:0007669"/>
    <property type="project" value="TreeGrafter"/>
</dbReference>
<dbReference type="PANTHER" id="PTHR16019">
    <property type="entry name" value="SYNAPSE-ASSOCIATED PROTEIN"/>
    <property type="match status" value="1"/>
</dbReference>
<sequence>MTELSSSIQEQKSSSWFSNFSLPTNLTNQLSNFSSAIVQTTSKLGTAANTFVQNSIQERFLTTNENQQQTSETTKTNKDFTSILSDLGSTVLKSAQQLKQVVEEKTIIGNFTKEQDKFLTDKRIKQRREESAVLPWIGYEQEEEMKKQILALSQEKRNFLRSPPPGANYHFDIADIYPVALAILEIDENLKQMRFDLVPKQINEESFWRNYFYRVSLIKQSTQLTALTTNTQSTDETHNSSNNPVLVRRTSELQEKISDGNQEFVSEDYDTSALSMDDIRREIEQLSITRKNSNKTKYNNSDFDESEWDKGLTDELENVTAEELEAQINELLAGNTK</sequence>
<dbReference type="Pfam" id="PF03909">
    <property type="entry name" value="BSD"/>
    <property type="match status" value="1"/>
</dbReference>
<dbReference type="PANTHER" id="PTHR16019:SF6">
    <property type="entry name" value="SYNAPSE-ASSOCIATED PROTEIN 1"/>
    <property type="match status" value="1"/>
</dbReference>
<dbReference type="GO" id="GO:0005634">
    <property type="term" value="C:nucleus"/>
    <property type="evidence" value="ECO:0007669"/>
    <property type="project" value="TreeGrafter"/>
</dbReference>
<dbReference type="InterPro" id="IPR005607">
    <property type="entry name" value="BSD_dom"/>
</dbReference>
<reference evidence="2" key="1">
    <citation type="submission" date="2021-02" db="EMBL/GenBank/DDBJ databases">
        <authorList>
            <person name="Nowell W R."/>
        </authorList>
    </citation>
    <scope>NUCLEOTIDE SEQUENCE</scope>
</reference>
<proteinExistence type="predicted"/>
<accession>A0A815GAZ1</accession>
<comment type="caution">
    <text evidence="2">The sequence shown here is derived from an EMBL/GenBank/DDBJ whole genome shotgun (WGS) entry which is preliminary data.</text>
</comment>